<dbReference type="InterPro" id="IPR049278">
    <property type="entry name" value="MS_channel_C"/>
</dbReference>
<keyword evidence="4 7" id="KW-0812">Transmembrane</keyword>
<dbReference type="InterPro" id="IPR011066">
    <property type="entry name" value="MscS_channel_C_sf"/>
</dbReference>
<dbReference type="PANTHER" id="PTHR43634">
    <property type="entry name" value="OW CONDUCTANCE MECHANOSENSITIVE CHANNEL"/>
    <property type="match status" value="1"/>
</dbReference>
<evidence type="ECO:0000259" key="8">
    <source>
        <dbReference type="Pfam" id="PF00924"/>
    </source>
</evidence>
<dbReference type="Gene3D" id="3.30.70.100">
    <property type="match status" value="1"/>
</dbReference>
<dbReference type="Pfam" id="PF21082">
    <property type="entry name" value="MS_channel_3rd"/>
    <property type="match status" value="1"/>
</dbReference>
<dbReference type="eggNOG" id="COG0668">
    <property type="taxonomic scope" value="Bacteria"/>
</dbReference>
<comment type="caution">
    <text evidence="11">The sequence shown here is derived from an EMBL/GenBank/DDBJ whole genome shotgun (WGS) entry which is preliminary data.</text>
</comment>
<comment type="subcellular location">
    <subcellularLocation>
        <location evidence="1">Cell membrane</location>
        <topology evidence="1">Multi-pass membrane protein</topology>
    </subcellularLocation>
</comment>
<dbReference type="InterPro" id="IPR011014">
    <property type="entry name" value="MscS_channel_TM-2"/>
</dbReference>
<dbReference type="InterPro" id="IPR006685">
    <property type="entry name" value="MscS_channel_2nd"/>
</dbReference>
<feature type="transmembrane region" description="Helical" evidence="7">
    <location>
        <begin position="58"/>
        <end position="75"/>
    </location>
</feature>
<dbReference type="InterPro" id="IPR023408">
    <property type="entry name" value="MscS_beta-dom_sf"/>
</dbReference>
<dbReference type="OrthoDB" id="9775207at2"/>
<dbReference type="InterPro" id="IPR049142">
    <property type="entry name" value="MS_channel_1st"/>
</dbReference>
<evidence type="ECO:0000256" key="5">
    <source>
        <dbReference type="ARBA" id="ARBA00022989"/>
    </source>
</evidence>
<keyword evidence="5 7" id="KW-1133">Transmembrane helix</keyword>
<evidence type="ECO:0000313" key="12">
    <source>
        <dbReference type="Proteomes" id="UP000003604"/>
    </source>
</evidence>
<evidence type="ECO:0000256" key="1">
    <source>
        <dbReference type="ARBA" id="ARBA00004651"/>
    </source>
</evidence>
<gene>
    <name evidence="11" type="ORF">VHA_000585</name>
</gene>
<reference evidence="11 12" key="1">
    <citation type="submission" date="2009-10" db="EMBL/GenBank/DDBJ databases">
        <authorList>
            <consortium name="Los Alamos National Laboratory (LANL)"/>
            <consortium name="National Microbial Pathogen Data Resource (NMPDR)"/>
            <person name="Saunders E.H."/>
            <person name="Munk A.C."/>
            <person name="Tapia R."/>
            <person name="Green L."/>
            <person name="Rogers Y."/>
            <person name="Detter J.C."/>
            <person name="Bruce D."/>
            <person name="Brettin T.S."/>
            <person name="Colwell R.R."/>
            <person name="Huq A."/>
            <person name="Grim C.J."/>
            <person name="Hasan N.A."/>
            <person name="Bartels D."/>
            <person name="Vonstein V."/>
        </authorList>
    </citation>
    <scope>NUCLEOTIDE SEQUENCE [LARGE SCALE GENOMIC DNA]</scope>
    <source>
        <strain evidence="11 12">CIP 101886</strain>
    </source>
</reference>
<dbReference type="InterPro" id="IPR045042">
    <property type="entry name" value="YnaI-like"/>
</dbReference>
<evidence type="ECO:0000256" key="7">
    <source>
        <dbReference type="SAM" id="Phobius"/>
    </source>
</evidence>
<evidence type="ECO:0000256" key="4">
    <source>
        <dbReference type="ARBA" id="ARBA00022692"/>
    </source>
</evidence>
<keyword evidence="12" id="KW-1185">Reference proteome</keyword>
<proteinExistence type="inferred from homology"/>
<dbReference type="SUPFAM" id="SSF50182">
    <property type="entry name" value="Sm-like ribonucleoproteins"/>
    <property type="match status" value="1"/>
</dbReference>
<feature type="domain" description="Mechanosensitive ion channel MscS C-terminal" evidence="9">
    <location>
        <begin position="259"/>
        <end position="343"/>
    </location>
</feature>
<dbReference type="GO" id="GO:0008381">
    <property type="term" value="F:mechanosensitive monoatomic ion channel activity"/>
    <property type="evidence" value="ECO:0007669"/>
    <property type="project" value="UniProtKB-ARBA"/>
</dbReference>
<feature type="domain" description="Mechanosensitive ion channel transmembrane helices 2/3" evidence="10">
    <location>
        <begin position="140"/>
        <end position="180"/>
    </location>
</feature>
<feature type="transmembrane region" description="Helical" evidence="7">
    <location>
        <begin position="20"/>
        <end position="37"/>
    </location>
</feature>
<evidence type="ECO:0000313" key="11">
    <source>
        <dbReference type="EMBL" id="EEY73898.1"/>
    </source>
</evidence>
<keyword evidence="6 7" id="KW-0472">Membrane</keyword>
<dbReference type="InterPro" id="IPR010920">
    <property type="entry name" value="LSM_dom_sf"/>
</dbReference>
<dbReference type="RefSeq" id="WP_005501733.1">
    <property type="nucleotide sequence ID" value="NZ_ADAQ01000008.1"/>
</dbReference>
<evidence type="ECO:0000256" key="2">
    <source>
        <dbReference type="ARBA" id="ARBA00008017"/>
    </source>
</evidence>
<dbReference type="SUPFAM" id="SSF82861">
    <property type="entry name" value="Mechanosensitive channel protein MscS (YggB), transmembrane region"/>
    <property type="match status" value="1"/>
</dbReference>
<dbReference type="Gene3D" id="2.30.30.60">
    <property type="match status" value="1"/>
</dbReference>
<feature type="transmembrane region" description="Helical" evidence="7">
    <location>
        <begin position="95"/>
        <end position="113"/>
    </location>
</feature>
<comment type="similarity">
    <text evidence="2">Belongs to the MscS (TC 1.A.23) family.</text>
</comment>
<evidence type="ECO:0000259" key="9">
    <source>
        <dbReference type="Pfam" id="PF21082"/>
    </source>
</evidence>
<accession>D0I4C0</accession>
<dbReference type="AlphaFoldDB" id="D0I4C0"/>
<dbReference type="Pfam" id="PF21088">
    <property type="entry name" value="MS_channel_1st"/>
    <property type="match status" value="1"/>
</dbReference>
<dbReference type="GO" id="GO:0005886">
    <property type="term" value="C:plasma membrane"/>
    <property type="evidence" value="ECO:0007669"/>
    <property type="project" value="UniProtKB-SubCell"/>
</dbReference>
<feature type="transmembrane region" description="Helical" evidence="7">
    <location>
        <begin position="159"/>
        <end position="179"/>
    </location>
</feature>
<organism evidence="11 12">
    <name type="scientific">Grimontia hollisae CIP 101886</name>
    <dbReference type="NCBI Taxonomy" id="675812"/>
    <lineage>
        <taxon>Bacteria</taxon>
        <taxon>Pseudomonadati</taxon>
        <taxon>Pseudomonadota</taxon>
        <taxon>Gammaproteobacteria</taxon>
        <taxon>Vibrionales</taxon>
        <taxon>Vibrionaceae</taxon>
        <taxon>Grimontia</taxon>
    </lineage>
</organism>
<dbReference type="EMBL" id="ADAQ01000008">
    <property type="protein sequence ID" value="EEY73898.1"/>
    <property type="molecule type" value="Genomic_DNA"/>
</dbReference>
<keyword evidence="3" id="KW-1003">Cell membrane</keyword>
<name>D0I4C0_GRIHO</name>
<evidence type="ECO:0000256" key="6">
    <source>
        <dbReference type="ARBA" id="ARBA00023136"/>
    </source>
</evidence>
<sequence length="375" mass="42400">MDRFLAWWQQSTEGLNLDWLEHVGLMLGAAAIAWLVWRFVFSKLVEVSKKTRTQWDTIVLQAVSTPVSVFIWLWPTTFAIGSLLDASVVKVGTDWLVVSRRALLIILMLWVMLRLVNAIEAYLSQSNKRDQTTVSAIGHVLRLLLAFIGVLTLLQEFGISLTGLLTFGGVGGLIVGLAAKDLLSNFFGGLMIYFDRPFSVGDWISSPDRNIEGTVERIGMRMTVIRTFESRPLYVPNSVFSNIVVQNPSRMRNRRINETIGIRYKDADKMEAIVDDVKNMLKTHPDIEQRATLMVNFDAFADSSLNFFIYTFTKTVNWARYHEVKQDVMLKIVDIVHAHGADFAFPTRTVAFDRDDVINAQISPSPELALPPDKN</sequence>
<evidence type="ECO:0000256" key="3">
    <source>
        <dbReference type="ARBA" id="ARBA00022475"/>
    </source>
</evidence>
<dbReference type="Pfam" id="PF00924">
    <property type="entry name" value="MS_channel_2nd"/>
    <property type="match status" value="1"/>
</dbReference>
<dbReference type="Gene3D" id="1.10.287.1260">
    <property type="match status" value="1"/>
</dbReference>
<dbReference type="SUPFAM" id="SSF82689">
    <property type="entry name" value="Mechanosensitive channel protein MscS (YggB), C-terminal domain"/>
    <property type="match status" value="1"/>
</dbReference>
<protein>
    <submittedName>
        <fullName evidence="11">Small-conductance mechanosensitive channel</fullName>
    </submittedName>
</protein>
<feature type="domain" description="Mechanosensitive ion channel MscS" evidence="8">
    <location>
        <begin position="181"/>
        <end position="250"/>
    </location>
</feature>
<evidence type="ECO:0000259" key="10">
    <source>
        <dbReference type="Pfam" id="PF21088"/>
    </source>
</evidence>
<dbReference type="PANTHER" id="PTHR43634:SF2">
    <property type="entry name" value="LOW CONDUCTANCE MECHANOSENSITIVE CHANNEL YNAI"/>
    <property type="match status" value="1"/>
</dbReference>
<dbReference type="Proteomes" id="UP000003604">
    <property type="component" value="Unassembled WGS sequence"/>
</dbReference>